<evidence type="ECO:0000313" key="1">
    <source>
        <dbReference type="EMBL" id="KAJ1211387.1"/>
    </source>
</evidence>
<comment type="caution">
    <text evidence="1">The sequence shown here is derived from an EMBL/GenBank/DDBJ whole genome shotgun (WGS) entry which is preliminary data.</text>
</comment>
<organism evidence="1 2">
    <name type="scientific">Pleurodeles waltl</name>
    <name type="common">Iberian ribbed newt</name>
    <dbReference type="NCBI Taxonomy" id="8319"/>
    <lineage>
        <taxon>Eukaryota</taxon>
        <taxon>Metazoa</taxon>
        <taxon>Chordata</taxon>
        <taxon>Craniata</taxon>
        <taxon>Vertebrata</taxon>
        <taxon>Euteleostomi</taxon>
        <taxon>Amphibia</taxon>
        <taxon>Batrachia</taxon>
        <taxon>Caudata</taxon>
        <taxon>Salamandroidea</taxon>
        <taxon>Salamandridae</taxon>
        <taxon>Pleurodelinae</taxon>
        <taxon>Pleurodeles</taxon>
    </lineage>
</organism>
<name>A0AAV7WBN1_PLEWA</name>
<protein>
    <submittedName>
        <fullName evidence="1">Uncharacterized protein</fullName>
    </submittedName>
</protein>
<gene>
    <name evidence="1" type="ORF">NDU88_006747</name>
</gene>
<dbReference type="AlphaFoldDB" id="A0AAV7WBN1"/>
<evidence type="ECO:0000313" key="2">
    <source>
        <dbReference type="Proteomes" id="UP001066276"/>
    </source>
</evidence>
<dbReference type="EMBL" id="JANPWB010000002">
    <property type="protein sequence ID" value="KAJ1211387.1"/>
    <property type="molecule type" value="Genomic_DNA"/>
</dbReference>
<proteinExistence type="predicted"/>
<dbReference type="Proteomes" id="UP001066276">
    <property type="component" value="Chromosome 1_2"/>
</dbReference>
<sequence length="145" mass="15644">MSSVYREPSGTLKAFRAYESGKTLPLPRALLSTKVSSCPIRDTLGARARLSSADTRECDELRGPAAAPWSLRASGAGGDAEPARRGPALVDTGILSALRCNAERKMLSLKTEMREMEFANSIRKHRAWKRLLLTAGSGTDASQPL</sequence>
<reference evidence="1" key="1">
    <citation type="journal article" date="2022" name="bioRxiv">
        <title>Sequencing and chromosome-scale assembly of the giantPleurodeles waltlgenome.</title>
        <authorList>
            <person name="Brown T."/>
            <person name="Elewa A."/>
            <person name="Iarovenko S."/>
            <person name="Subramanian E."/>
            <person name="Araus A.J."/>
            <person name="Petzold A."/>
            <person name="Susuki M."/>
            <person name="Suzuki K.-i.T."/>
            <person name="Hayashi T."/>
            <person name="Toyoda A."/>
            <person name="Oliveira C."/>
            <person name="Osipova E."/>
            <person name="Leigh N.D."/>
            <person name="Simon A."/>
            <person name="Yun M.H."/>
        </authorList>
    </citation>
    <scope>NUCLEOTIDE SEQUENCE</scope>
    <source>
        <strain evidence="1">20211129_DDA</strain>
        <tissue evidence="1">Liver</tissue>
    </source>
</reference>
<accession>A0AAV7WBN1</accession>
<keyword evidence="2" id="KW-1185">Reference proteome</keyword>